<sequence>MKTSRYAIGSLFVVALALVGCNKGEGSAELVRVKVPEAKCEVAIPANMEIVDAKASGFWIVEKGKNAKLDGMLISMTPVGPMGDLAPPGSSDVKVDKDEKNPDGSAAREGSYKTSVQSFFVAEYAYPISKESWLHCNIKAAKAEDRDSVAKLCRTLAPKAL</sequence>
<dbReference type="EMBL" id="WJIE01000010">
    <property type="protein sequence ID" value="MRG96161.1"/>
    <property type="molecule type" value="Genomic_DNA"/>
</dbReference>
<proteinExistence type="predicted"/>
<accession>A0A6N7Q5N8</accession>
<gene>
    <name evidence="2" type="ORF">GF068_30195</name>
</gene>
<protein>
    <submittedName>
        <fullName evidence="2">Uncharacterized protein</fullName>
    </submittedName>
</protein>
<name>A0A6N7Q5N8_9BACT</name>
<organism evidence="2 3">
    <name type="scientific">Polyangium spumosum</name>
    <dbReference type="NCBI Taxonomy" id="889282"/>
    <lineage>
        <taxon>Bacteria</taxon>
        <taxon>Pseudomonadati</taxon>
        <taxon>Myxococcota</taxon>
        <taxon>Polyangia</taxon>
        <taxon>Polyangiales</taxon>
        <taxon>Polyangiaceae</taxon>
        <taxon>Polyangium</taxon>
    </lineage>
</organism>
<dbReference type="Proteomes" id="UP000440224">
    <property type="component" value="Unassembled WGS sequence"/>
</dbReference>
<evidence type="ECO:0000256" key="1">
    <source>
        <dbReference type="SAM" id="MobiDB-lite"/>
    </source>
</evidence>
<dbReference type="RefSeq" id="WP_153822960.1">
    <property type="nucleotide sequence ID" value="NZ_WJIE01000010.1"/>
</dbReference>
<feature type="compositionally biased region" description="Basic and acidic residues" evidence="1">
    <location>
        <begin position="93"/>
        <end position="102"/>
    </location>
</feature>
<comment type="caution">
    <text evidence="2">The sequence shown here is derived from an EMBL/GenBank/DDBJ whole genome shotgun (WGS) entry which is preliminary data.</text>
</comment>
<dbReference type="PROSITE" id="PS51257">
    <property type="entry name" value="PROKAR_LIPOPROTEIN"/>
    <property type="match status" value="1"/>
</dbReference>
<dbReference type="OrthoDB" id="9829850at2"/>
<feature type="region of interest" description="Disordered" evidence="1">
    <location>
        <begin position="84"/>
        <end position="109"/>
    </location>
</feature>
<dbReference type="AlphaFoldDB" id="A0A6N7Q5N8"/>
<evidence type="ECO:0000313" key="3">
    <source>
        <dbReference type="Proteomes" id="UP000440224"/>
    </source>
</evidence>
<evidence type="ECO:0000313" key="2">
    <source>
        <dbReference type="EMBL" id="MRG96161.1"/>
    </source>
</evidence>
<keyword evidence="3" id="KW-1185">Reference proteome</keyword>
<reference evidence="2 3" key="1">
    <citation type="submission" date="2019-10" db="EMBL/GenBank/DDBJ databases">
        <title>A soil myxobacterium in the family Polyangiaceae.</title>
        <authorList>
            <person name="Li Y."/>
            <person name="Wang J."/>
        </authorList>
    </citation>
    <scope>NUCLEOTIDE SEQUENCE [LARGE SCALE GENOMIC DNA]</scope>
    <source>
        <strain evidence="2 3">DSM 14734</strain>
    </source>
</reference>